<name>A0A8A7KDJ4_9FIRM</name>
<reference evidence="1" key="1">
    <citation type="submission" date="2019-12" db="EMBL/GenBank/DDBJ databases">
        <authorList>
            <person name="zhang j."/>
            <person name="sun C.M."/>
        </authorList>
    </citation>
    <scope>NUCLEOTIDE SEQUENCE</scope>
    <source>
        <strain evidence="1">NS-1</strain>
    </source>
</reference>
<sequence>MEFISPTDGSMHLEQVYQTIVKFIKEESENQYRLIVGTDSQAGIEDIMFVTAIVIYRVGRGGRFFYHKKAEKIHTSMKQRIFYEVSKSLEVASKLTGFLADEREFSENLKVEIHVDVGEKGPTNAIIKEVVGMVVGSGYEAMIKPDSYAASTVADKYTK</sequence>
<evidence type="ECO:0000313" key="1">
    <source>
        <dbReference type="EMBL" id="QTL99491.1"/>
    </source>
</evidence>
<dbReference type="KEGG" id="ifn:GM661_16815"/>
<keyword evidence="2" id="KW-1185">Reference proteome</keyword>
<dbReference type="PANTHER" id="PTHR39961">
    <property type="entry name" value="HYPOTHETICAL CYTOSOLIC PROTEIN"/>
    <property type="match status" value="1"/>
</dbReference>
<accession>A0A8A7KDJ4</accession>
<dbReference type="InterPro" id="IPR007405">
    <property type="entry name" value="Phage_KVP40_Orf299"/>
</dbReference>
<dbReference type="EMBL" id="CP046640">
    <property type="protein sequence ID" value="QTL99491.1"/>
    <property type="molecule type" value="Genomic_DNA"/>
</dbReference>
<dbReference type="RefSeq" id="WP_230867830.1">
    <property type="nucleotide sequence ID" value="NZ_CP046640.1"/>
</dbReference>
<dbReference type="PANTHER" id="PTHR39961:SF1">
    <property type="entry name" value="DUF458 DOMAIN-CONTAINING PROTEIN"/>
    <property type="match status" value="1"/>
</dbReference>
<dbReference type="Pfam" id="PF04308">
    <property type="entry name" value="RNaseH_like"/>
    <property type="match status" value="1"/>
</dbReference>
<dbReference type="Proteomes" id="UP000665020">
    <property type="component" value="Chromosome"/>
</dbReference>
<protein>
    <submittedName>
        <fullName evidence="1">Uncharacterized protein</fullName>
    </submittedName>
</protein>
<evidence type="ECO:0000313" key="2">
    <source>
        <dbReference type="Proteomes" id="UP000665020"/>
    </source>
</evidence>
<proteinExistence type="predicted"/>
<gene>
    <name evidence="1" type="ORF">GM661_16815</name>
</gene>
<dbReference type="AlphaFoldDB" id="A0A8A7KDJ4"/>
<organism evidence="1 2">
    <name type="scientific">Iocasia fonsfrigidae</name>
    <dbReference type="NCBI Taxonomy" id="2682810"/>
    <lineage>
        <taxon>Bacteria</taxon>
        <taxon>Bacillati</taxon>
        <taxon>Bacillota</taxon>
        <taxon>Clostridia</taxon>
        <taxon>Halanaerobiales</taxon>
        <taxon>Halanaerobiaceae</taxon>
        <taxon>Iocasia</taxon>
    </lineage>
</organism>